<name>A0AAF3EES0_9BILA</name>
<organism evidence="1 2">
    <name type="scientific">Mesorhabditis belari</name>
    <dbReference type="NCBI Taxonomy" id="2138241"/>
    <lineage>
        <taxon>Eukaryota</taxon>
        <taxon>Metazoa</taxon>
        <taxon>Ecdysozoa</taxon>
        <taxon>Nematoda</taxon>
        <taxon>Chromadorea</taxon>
        <taxon>Rhabditida</taxon>
        <taxon>Rhabditina</taxon>
        <taxon>Rhabditomorpha</taxon>
        <taxon>Rhabditoidea</taxon>
        <taxon>Rhabditidae</taxon>
        <taxon>Mesorhabditinae</taxon>
        <taxon>Mesorhabditis</taxon>
    </lineage>
</organism>
<sequence>MIEEFEFSKLGLKKCIQCEESATIDKMYGCVTCDNGSNEHIRAASFSRRISNYLVEKVSDFTRGPNRANIFKRIISPRRGPITEYHAVKMKDELGKAVTNCLHTYSKELFPGLSEQISERIAQFEEVSKALTKRNKV</sequence>
<evidence type="ECO:0000313" key="2">
    <source>
        <dbReference type="WBParaSite" id="MBELARI_LOCUS1247"/>
    </source>
</evidence>
<dbReference type="WBParaSite" id="MBELARI_LOCUS1247">
    <property type="protein sequence ID" value="MBELARI_LOCUS1247"/>
    <property type="gene ID" value="MBELARI_LOCUS1247"/>
</dbReference>
<protein>
    <submittedName>
        <fullName evidence="2">Uncharacterized protein</fullName>
    </submittedName>
</protein>
<keyword evidence="1" id="KW-1185">Reference proteome</keyword>
<dbReference type="AlphaFoldDB" id="A0AAF3EES0"/>
<evidence type="ECO:0000313" key="1">
    <source>
        <dbReference type="Proteomes" id="UP000887575"/>
    </source>
</evidence>
<reference evidence="2" key="1">
    <citation type="submission" date="2024-02" db="UniProtKB">
        <authorList>
            <consortium name="WormBaseParasite"/>
        </authorList>
    </citation>
    <scope>IDENTIFICATION</scope>
</reference>
<proteinExistence type="predicted"/>
<accession>A0AAF3EES0</accession>
<dbReference type="Proteomes" id="UP000887575">
    <property type="component" value="Unassembled WGS sequence"/>
</dbReference>